<name>A0ABN5DRE3_9BACT</name>
<feature type="compositionally biased region" description="Basic and acidic residues" evidence="1">
    <location>
        <begin position="1491"/>
        <end position="1507"/>
    </location>
</feature>
<keyword evidence="2" id="KW-0472">Membrane</keyword>
<reference evidence="4" key="1">
    <citation type="submission" date="2017-10" db="EMBL/GenBank/DDBJ databases">
        <title>Genome-wide analysis of the first isolated strain mycoplasma dispar GS01.</title>
        <authorList>
            <person name="Hao H."/>
            <person name="Chen S."/>
            <person name="Zhao P."/>
            <person name="Chu Y."/>
            <person name="Liu Y."/>
        </authorList>
    </citation>
    <scope>NUCLEOTIDE SEQUENCE [LARGE SCALE GENOMIC DNA]</scope>
    <source>
        <strain evidence="4">GS01</strain>
    </source>
</reference>
<proteinExistence type="predicted"/>
<feature type="transmembrane region" description="Helical" evidence="2">
    <location>
        <begin position="21"/>
        <end position="41"/>
    </location>
</feature>
<dbReference type="Pfam" id="PF07198">
    <property type="entry name" value="DUF1410"/>
    <property type="match status" value="1"/>
</dbReference>
<keyword evidence="2" id="KW-0812">Transmembrane</keyword>
<dbReference type="Proteomes" id="UP000224629">
    <property type="component" value="Chromosome"/>
</dbReference>
<evidence type="ECO:0000313" key="5">
    <source>
        <dbReference type="Proteomes" id="UP000224629"/>
    </source>
</evidence>
<feature type="compositionally biased region" description="Basic and acidic residues" evidence="1">
    <location>
        <begin position="2033"/>
        <end position="2044"/>
    </location>
</feature>
<gene>
    <name evidence="4" type="ORF">CSW10_01900</name>
</gene>
<feature type="compositionally biased region" description="Polar residues" evidence="1">
    <location>
        <begin position="1476"/>
        <end position="1487"/>
    </location>
</feature>
<sequence length="3859" mass="432196">MQNGSKTDKNNKTLNNHLTKKLLAAGGFITGAVVSLSPYLAKIISPKTIYVTDFVANNITANSGEFSFKLQGKNQADTAWTKKADLELVYISKNSRYQVKTKVEHDPKTNIFSTFADNLVGGSVYEVQLVAANNPRYYFSFTNSSQFFSTKNQVEKFSHYDIENDTILNLNLFDSQNLLQSANLILYYKEVGTDKILTAKGQFSSQTEEKQASFVLRSLKKTAKYKVVAIKYHFDDPDQTFDLEISPLASRFFAASPLGGKIVNLSQKSYGLNSALVEISLALNNQKVKLEKNEKINLEYYWKDESGAHQFGVANDVSLIFDANNKIYANLDLKQIPGGTKFWISRIWNNSGTLAIKVENKLSFISAPEIARIKTFVDGNNTSSFDVKFNDQSLLLNGKDVKINFFADDRPTKMLSAIGQVVGNKLFSFAKNLEKEKHFTISSLEIVNKATNFDESGQQQTSTIFFSQNFDQKEKKFFTHATSAQVESITTDKISEDSTRISVVLDSVDDFIKDKIATLYFRVAGSNSLIKSEAQAFKINGNKLVLTWDLINLEPGTNYLIDSIGIADANQQFVNKLYLNFGANIGAEKLNWTTKPAVSSISYIPRSENSVALNIAIKNILEPLKTAKIKYTELKPGGQTRTIQAQIENNSIISNLLVENLEKGLDYRIDSIEIDGYKSSKGDADILKVSKTITPAQRIFGVHAPLVVTKIQNEKEEQTSAKLKVEFTPETIKAIGNNKVKVYYSLAGSSKLLSAEASLGTQQPQNNQSLTFDLNGLEIGSKYNINSVVLVREIQPLLPNQQTITTERNILFGDASHQFQPSQSSFFTKSAVIEVGYDNSYEQRVIATFTLADAKGEFLGKTAKLKYTLKKKNGDEKQAESAQKKEGEITAPVIGARIRFDITDLYKQALYEIDKNSLEIVDGNAAAAAPAGAAVQTSSRVRREVSQFQAQQNQAKIIPFKENLLDLEEKSQFSTVPKTANVTSLTLKKRTKNTAEFEIEFGKEFPKTDEVVQSAEKLDDFLNSQKLKVRFKKYGGEEQVQEVQATKNVETQKTSFNLTGLENGQQYVILGFEQVKEENSEKPEVKINLDDLDFYKDQVIATSAVIKKLEVDTSVETQAKVHLELKDGGRYTAGKKVTVELEKVDGTGGGAQQVGQSSTFKQEATSLNGIYDFTFLNLEKVAKYKIKSVKFEKDPEIQPQIPQAQAQTQAANLVLSRRKRSLVDPNIQQFKAVFVNVQTALTNEEEIDLLETQESELEPKKTFVTSAQSAKVIKIDHESQQTTGLTIKLTLDKIDDYLGSKQITLTYKNLSQNKTQSTQEATVNEGDKTISFALTGLNPGDRYEIESLQLKDETTDVRNEKQLKKSEFKFEFDKSPTTQAGFEKQFFSPTPNLAEIKPESTSETSARITVRLNDKAANWNGKFLQIKLESKNGVPPQSQNSIYTAQIANGLAVFEISGLQKAGNYEIKEMKYSDNPAENSASSTQGQDVEGFSKTHDSQSSQEKIKKEFELDAESATITDISYKSDNYSADVTVKFDSTETFLTKESNGKRRKLKFYFKNSQTGEEVTTEKEFENQQSQLPQVKQPELTLNLGGQAAATGIGAGQNSPLKAGSLYLLTKVEDVTEEGGPKKLKTFKFDKDLASLTPAPQPQVQQTQTPEVLSKLYFATKPEIIAYSIEKKDETTYVANFDIADPLAGRDIEKGGFEGRGVKVKLERVFDPDGKQAKNDFKPLEIEVQAKVEKSKISVEIKSDLEKNATYKLKSVEWADKNAIGGNKSDPTIKNQNTLGNSAQNFSDFAVKKLDGQTDSNIEGNVAGNGRKKFGENFIIQPESAKVIKIEKQDKQNDNATITLTFDEKDKYLEHPDYKDKLKLVYYQVGNPEEKKAELKFESAQNDVVKFKADLTDLSGGNGYRIVRIESDAAQARSRRRRSTDAITNAQNRINFYFDETQVQEDTKKFATLPIINSILQFRNDSSPNSYDFLLTLKDTGEVFKNKTTLKAKIEYKKVVDGKDAKETIQEVEAELQKLGSNPENQEKQSSHEDLENKSTFKLTITGLDPFAQYFITRIAYDPSDPANQLRSNTNIQNTEDSGIFKFSNEAEKKRVFVTTPAQVEVKNVEIIPDFEQNSAKIKLTFNQMYKSFLEVYSDFKISYTSPSGIGNVVQINKENFILSSNLSGSDPTVEVTIKNINEPGKYVINNIEFSGDKKKNIKAIGDIILPPVEIDESITIAKRSFYTNTKIIKINKQKIDEKTATIEFILDDTSASFIGKEVELTFNIVDPAQNGGTTTTTTKIIADEIGKTSKAVFNLTNLNKNSEYTIQDLRFKENRSAGAQFNKKQNLEFDDEKIIQSEKNSNQKISDIKKFRTTFKTATALGITYKLDSENVESAKPWSKAKVRVFFASEDKPLQENGIKLKLKYKSSKQGITKEGSAFVLGKLLTTMNSQTPSEWNNEQPKNANYFYEFDLENLDPGATHTVIGLEDELRKVKVIVPDPNAPVVVNVNALATTQPSFNFNTAPLITKLAYVPDEKSIKLIFDVENSQKLDFTGSKMTIKYKKLDNKTDSYGWQDPTNKMNQLGQDSFQLQVTVKNVANQQVLGPTSPDTDSSITRLEVDLTGLEKGQWYLIDEVIVTSLNGRNTSLSLYFDKSNFQPVGKETSTDANEKWQTIVNTSIKSATISEVKTSTTDSVEIEIKGKKETKRDPELHKGYFEVKFNQEDIGFLSDKYNIQLELESVEQKLFYTKTVPITNVTQSNSSSEVKVVIEADGLIPGDKYKIRNYIFTLNETKKDQYPVKLPPKLIASPPANPDGIYIITKNAIRAIKWQEGDDKTKPSAKVIVELYNNNGILNDQNLTLNAELDENFGNKHIPASWSSVKKTNKMQILTRSGNTNPSTITFNVDNNLKKGKQYIIKTIEDSNSAKLDFDTSIKDETALQRKFFVVAKTATLDGINISDIDVDSATVKLTFQEDDAFLKDEEVTLYLSEISRPDVQKVGVTAKISLDSAQKKLEATFNFRNVLKPGIKYKINLLSSSSLNLEVNKTGGSNASLTSGWKKIPPHSSSGSALQTQQGLEFLTKPQIKNIVYEKIDESDNNVKIKLEGWTKDLSDERIIPKLEITKDDSSKNQTIQPIEIDKMSQVQDEESITFTQSMPSLEKYTNYKDLKLTFKSGVKNFDGQPIEFAPEIQNGGKKQLLKFRTTAKNLELEQPSSSSSILVTPLTTDAVKIEFTFKQNDAKSIAEIPFVLKYKKVWAVNFDNSSESEQLSQAALINVTTQKISFLVTKLETGSVYEVIGLEPQESSIKDDHKVTNLVANTNLLMLLKDIQIFKDLYNSKKILFAPKNIPIKLIRGWTIPIRYDYYEGEEVYIKFNPEAATAITKEWLKNNLSIKLNEFGATSSKSPDPNLKDLNNTSTISNGKVLPGQLEITEVEWDAKNVTAKLKLRPKSLKSIVGSTLTVTIKDTTKIDENPMSNSVLITGNIQKSGNYQDLTFNTTTQLAVVTPMHVDYMNPGLMGFTYAIYDPLGLIQESGSKYNPYGEFAKLTPYSEQDWLEVVLKEKENKSKSSRSPGSPSDTIWQSMRIDVNNKEKLEIPGPPVAIQTKTASKSSANIAYLTLYWKINTNLGAFKMPEVFASAPNLWYPAGKLVELPIRLKVKGNKADSINDQFNYVAENKIQQLPGFVMPYSRTETPHDAGTIVTEGSNFQRFWVRNEDPSVLQELIPQNTLRGVSNLNQIFWAAPGVEWGTPDRIANKLYYLNRAIPRVANNQMVIQWGNASSRHNGKNVSILYVSNTSPGSMKLQLDRSTLRHNWWNQNTKGNYLNSDKSTWPLNFLIEAQWPLMYDPKNYYSYFNPKIPPQLPETG</sequence>
<dbReference type="RefSeq" id="WP_099451924.1">
    <property type="nucleotide sequence ID" value="NZ_CP024161.1"/>
</dbReference>
<evidence type="ECO:0000259" key="3">
    <source>
        <dbReference type="Pfam" id="PF07198"/>
    </source>
</evidence>
<feature type="domain" description="DUF1410" evidence="3">
    <location>
        <begin position="1298"/>
        <end position="1357"/>
    </location>
</feature>
<accession>A0ABN5DRE3</accession>
<organism evidence="4 5">
    <name type="scientific">Mesomycoplasma dispar</name>
    <dbReference type="NCBI Taxonomy" id="86660"/>
    <lineage>
        <taxon>Bacteria</taxon>
        <taxon>Bacillati</taxon>
        <taxon>Mycoplasmatota</taxon>
        <taxon>Mycoplasmoidales</taxon>
        <taxon>Metamycoplasmataceae</taxon>
        <taxon>Mesomycoplasma</taxon>
    </lineage>
</organism>
<dbReference type="InterPro" id="IPR009849">
    <property type="entry name" value="DUF1410"/>
</dbReference>
<keyword evidence="5" id="KW-1185">Reference proteome</keyword>
<keyword evidence="2" id="KW-1133">Transmembrane helix</keyword>
<feature type="region of interest" description="Disordered" evidence="1">
    <location>
        <begin position="2025"/>
        <end position="2044"/>
    </location>
</feature>
<evidence type="ECO:0000313" key="4">
    <source>
        <dbReference type="EMBL" id="ATP59684.1"/>
    </source>
</evidence>
<evidence type="ECO:0000256" key="2">
    <source>
        <dbReference type="SAM" id="Phobius"/>
    </source>
</evidence>
<evidence type="ECO:0000256" key="1">
    <source>
        <dbReference type="SAM" id="MobiDB-lite"/>
    </source>
</evidence>
<protein>
    <recommendedName>
        <fullName evidence="3">DUF1410 domain-containing protein</fullName>
    </recommendedName>
</protein>
<feature type="region of interest" description="Disordered" evidence="1">
    <location>
        <begin position="1473"/>
        <end position="1507"/>
    </location>
</feature>
<dbReference type="EMBL" id="CP024161">
    <property type="protein sequence ID" value="ATP59684.1"/>
    <property type="molecule type" value="Genomic_DNA"/>
</dbReference>